<evidence type="ECO:0000313" key="1">
    <source>
        <dbReference type="EMBL" id="KAJ8976001.1"/>
    </source>
</evidence>
<reference evidence="1" key="1">
    <citation type="journal article" date="2023" name="Insect Mol. Biol.">
        <title>Genome sequencing provides insights into the evolution of gene families encoding plant cell wall-degrading enzymes in longhorned beetles.</title>
        <authorList>
            <person name="Shin N.R."/>
            <person name="Okamura Y."/>
            <person name="Kirsch R."/>
            <person name="Pauchet Y."/>
        </authorList>
    </citation>
    <scope>NUCLEOTIDE SEQUENCE</scope>
    <source>
        <strain evidence="1">MMC_N1</strain>
    </source>
</reference>
<protein>
    <submittedName>
        <fullName evidence="1">Uncharacterized protein</fullName>
    </submittedName>
</protein>
<accession>A0ABQ9JDF3</accession>
<sequence>MVPPSNPKGQTRITQSSLNSMLLIQLILDTMFLQEHSSLGLCNKTTYSDKT</sequence>
<dbReference type="EMBL" id="JAPWTJ010000740">
    <property type="protein sequence ID" value="KAJ8976001.1"/>
    <property type="molecule type" value="Genomic_DNA"/>
</dbReference>
<evidence type="ECO:0000313" key="2">
    <source>
        <dbReference type="Proteomes" id="UP001162164"/>
    </source>
</evidence>
<keyword evidence="2" id="KW-1185">Reference proteome</keyword>
<dbReference type="Proteomes" id="UP001162164">
    <property type="component" value="Unassembled WGS sequence"/>
</dbReference>
<gene>
    <name evidence="1" type="ORF">NQ317_005765</name>
</gene>
<name>A0ABQ9JDF3_9CUCU</name>
<proteinExistence type="predicted"/>
<comment type="caution">
    <text evidence="1">The sequence shown here is derived from an EMBL/GenBank/DDBJ whole genome shotgun (WGS) entry which is preliminary data.</text>
</comment>
<organism evidence="1 2">
    <name type="scientific">Molorchus minor</name>
    <dbReference type="NCBI Taxonomy" id="1323400"/>
    <lineage>
        <taxon>Eukaryota</taxon>
        <taxon>Metazoa</taxon>
        <taxon>Ecdysozoa</taxon>
        <taxon>Arthropoda</taxon>
        <taxon>Hexapoda</taxon>
        <taxon>Insecta</taxon>
        <taxon>Pterygota</taxon>
        <taxon>Neoptera</taxon>
        <taxon>Endopterygota</taxon>
        <taxon>Coleoptera</taxon>
        <taxon>Polyphaga</taxon>
        <taxon>Cucujiformia</taxon>
        <taxon>Chrysomeloidea</taxon>
        <taxon>Cerambycidae</taxon>
        <taxon>Lamiinae</taxon>
        <taxon>Monochamini</taxon>
        <taxon>Molorchus</taxon>
    </lineage>
</organism>